<dbReference type="PANTHER" id="PTHR46786">
    <property type="entry name" value="ZINC FINGER MATRIN-TYPE PROTEIN 3"/>
    <property type="match status" value="1"/>
</dbReference>
<dbReference type="AlphaFoldDB" id="Q4S951"/>
<dbReference type="InterPro" id="IPR036236">
    <property type="entry name" value="Znf_C2H2_sf"/>
</dbReference>
<evidence type="ECO:0000256" key="1">
    <source>
        <dbReference type="SAM" id="MobiDB-lite"/>
    </source>
</evidence>
<comment type="caution">
    <text evidence="3">The sequence shown here is derived from an EMBL/GenBank/DDBJ whole genome shotgun (WGS) entry which is preliminary data.</text>
</comment>
<accession>Q4S951</accession>
<feature type="non-terminal residue" evidence="3">
    <location>
        <position position="74"/>
    </location>
</feature>
<dbReference type="PANTHER" id="PTHR46786:SF1">
    <property type="entry name" value="ZINC FINGER MATRIN-TYPE PROTEIN 3"/>
    <property type="match status" value="1"/>
</dbReference>
<dbReference type="OrthoDB" id="434647at2759"/>
<dbReference type="SUPFAM" id="SSF57667">
    <property type="entry name" value="beta-beta-alpha zinc fingers"/>
    <property type="match status" value="1"/>
</dbReference>
<dbReference type="Gene3D" id="3.30.160.60">
    <property type="entry name" value="Classic Zinc Finger"/>
    <property type="match status" value="1"/>
</dbReference>
<protein>
    <submittedName>
        <fullName evidence="3">(spotted green pufferfish) hypothetical protein</fullName>
    </submittedName>
</protein>
<feature type="compositionally biased region" description="Basic residues" evidence="1">
    <location>
        <begin position="26"/>
        <end position="35"/>
    </location>
</feature>
<dbReference type="EMBL" id="CAAE01014700">
    <property type="protein sequence ID" value="CAG02831.1"/>
    <property type="molecule type" value="Genomic_DNA"/>
</dbReference>
<organism evidence="3">
    <name type="scientific">Tetraodon nigroviridis</name>
    <name type="common">Spotted green pufferfish</name>
    <name type="synonym">Chelonodon nigroviridis</name>
    <dbReference type="NCBI Taxonomy" id="99883"/>
    <lineage>
        <taxon>Eukaryota</taxon>
        <taxon>Metazoa</taxon>
        <taxon>Chordata</taxon>
        <taxon>Craniata</taxon>
        <taxon>Vertebrata</taxon>
        <taxon>Euteleostomi</taxon>
        <taxon>Actinopterygii</taxon>
        <taxon>Neopterygii</taxon>
        <taxon>Teleostei</taxon>
        <taxon>Neoteleostei</taxon>
        <taxon>Acanthomorphata</taxon>
        <taxon>Eupercaria</taxon>
        <taxon>Tetraodontiformes</taxon>
        <taxon>Tetradontoidea</taxon>
        <taxon>Tetraodontidae</taxon>
        <taxon>Tetraodon</taxon>
    </lineage>
</organism>
<name>Q4S951_TETNG</name>
<dbReference type="InterPro" id="IPR003604">
    <property type="entry name" value="Matrin/U1-like-C_Znf_C2H2"/>
</dbReference>
<evidence type="ECO:0000313" key="3">
    <source>
        <dbReference type="EMBL" id="CAG02831.1"/>
    </source>
</evidence>
<dbReference type="Pfam" id="PF12874">
    <property type="entry name" value="zf-met"/>
    <property type="match status" value="1"/>
</dbReference>
<dbReference type="GO" id="GO:0008270">
    <property type="term" value="F:zinc ion binding"/>
    <property type="evidence" value="ECO:0007669"/>
    <property type="project" value="InterPro"/>
</dbReference>
<dbReference type="SMART" id="SM00451">
    <property type="entry name" value="ZnF_U1"/>
    <property type="match status" value="1"/>
</dbReference>
<feature type="region of interest" description="Disordered" evidence="1">
    <location>
        <begin position="1"/>
        <end position="35"/>
    </location>
</feature>
<proteinExistence type="predicted"/>
<evidence type="ECO:0000259" key="2">
    <source>
        <dbReference type="SMART" id="SM00451"/>
    </source>
</evidence>
<dbReference type="InterPro" id="IPR052644">
    <property type="entry name" value="ZMAT3"/>
</dbReference>
<sequence length="74" mass="8285">MDDETNSDSQAEGAVQGQRSLGVSPHKAKREGKQRRYMLCEVCNIQLNSAAQAQIHYNGKSHQKRLKQISNGKM</sequence>
<feature type="domain" description="U1-type" evidence="2">
    <location>
        <begin position="35"/>
        <end position="69"/>
    </location>
</feature>
<gene>
    <name evidence="3" type="ORF">GSTENG00022055001</name>
</gene>
<reference evidence="3" key="2">
    <citation type="submission" date="2004-02" db="EMBL/GenBank/DDBJ databases">
        <authorList>
            <consortium name="Genoscope"/>
            <consortium name="Whitehead Institute Centre for Genome Research"/>
        </authorList>
    </citation>
    <scope>NUCLEOTIDE SEQUENCE</scope>
</reference>
<dbReference type="InterPro" id="IPR013087">
    <property type="entry name" value="Znf_C2H2_type"/>
</dbReference>
<reference evidence="3" key="1">
    <citation type="journal article" date="2004" name="Nature">
        <title>Genome duplication in the teleost fish Tetraodon nigroviridis reveals the early vertebrate proto-karyotype.</title>
        <authorList>
            <person name="Jaillon O."/>
            <person name="Aury J.-M."/>
            <person name="Brunet F."/>
            <person name="Petit J.-L."/>
            <person name="Stange-Thomann N."/>
            <person name="Mauceli E."/>
            <person name="Bouneau L."/>
            <person name="Fischer C."/>
            <person name="Ozouf-Costaz C."/>
            <person name="Bernot A."/>
            <person name="Nicaud S."/>
            <person name="Jaffe D."/>
            <person name="Fisher S."/>
            <person name="Lutfalla G."/>
            <person name="Dossat C."/>
            <person name="Segurens B."/>
            <person name="Dasilva C."/>
            <person name="Salanoubat M."/>
            <person name="Levy M."/>
            <person name="Boudet N."/>
            <person name="Castellano S."/>
            <person name="Anthouard V."/>
            <person name="Jubin C."/>
            <person name="Castelli V."/>
            <person name="Katinka M."/>
            <person name="Vacherie B."/>
            <person name="Biemont C."/>
            <person name="Skalli Z."/>
            <person name="Cattolico L."/>
            <person name="Poulain J."/>
            <person name="De Berardinis V."/>
            <person name="Cruaud C."/>
            <person name="Duprat S."/>
            <person name="Brottier P."/>
            <person name="Coutanceau J.-P."/>
            <person name="Gouzy J."/>
            <person name="Parra G."/>
            <person name="Lardier G."/>
            <person name="Chapple C."/>
            <person name="McKernan K.J."/>
            <person name="McEwan P."/>
            <person name="Bosak S."/>
            <person name="Kellis M."/>
            <person name="Volff J.-N."/>
            <person name="Guigo R."/>
            <person name="Zody M.C."/>
            <person name="Mesirov J."/>
            <person name="Lindblad-Toh K."/>
            <person name="Birren B."/>
            <person name="Nusbaum C."/>
            <person name="Kahn D."/>
            <person name="Robinson-Rechavi M."/>
            <person name="Laudet V."/>
            <person name="Schachter V."/>
            <person name="Quetier F."/>
            <person name="Saurin W."/>
            <person name="Scarpelli C."/>
            <person name="Wincker P."/>
            <person name="Lander E.S."/>
            <person name="Weissenbach J."/>
            <person name="Roest Crollius H."/>
        </authorList>
    </citation>
    <scope>NUCLEOTIDE SEQUENCE [LARGE SCALE GENOMIC DNA]</scope>
</reference>
<dbReference type="KEGG" id="tng:GSTEN00022055G001"/>
<dbReference type="GO" id="GO:0003676">
    <property type="term" value="F:nucleic acid binding"/>
    <property type="evidence" value="ECO:0007669"/>
    <property type="project" value="InterPro"/>
</dbReference>